<dbReference type="Proteomes" id="UP000077202">
    <property type="component" value="Unassembled WGS sequence"/>
</dbReference>
<protein>
    <recommendedName>
        <fullName evidence="12">Sulfite oxidase</fullName>
    </recommendedName>
</protein>
<dbReference type="InterPro" id="IPR022407">
    <property type="entry name" value="OxRdtase_Mopterin_BS"/>
</dbReference>
<dbReference type="InterPro" id="IPR005066">
    <property type="entry name" value="MoCF_OxRdtse_dimer"/>
</dbReference>
<dbReference type="Gene3D" id="3.90.420.10">
    <property type="entry name" value="Oxidoreductase, molybdopterin-binding domain"/>
    <property type="match status" value="1"/>
</dbReference>
<reference evidence="10" key="1">
    <citation type="submission" date="2016-03" db="EMBL/GenBank/DDBJ databases">
        <title>Mechanisms controlling the formation of the plant cell surface in tip-growing cells are functionally conserved among land plants.</title>
        <authorList>
            <person name="Honkanen S."/>
            <person name="Jones V.A."/>
            <person name="Morieri G."/>
            <person name="Champion C."/>
            <person name="Hetherington A.J."/>
            <person name="Kelly S."/>
            <person name="Saint-Marcoux D."/>
            <person name="Proust H."/>
            <person name="Prescott H."/>
            <person name="Dolan L."/>
        </authorList>
    </citation>
    <scope>NUCLEOTIDE SEQUENCE [LARGE SCALE GENOMIC DNA]</scope>
    <source>
        <tissue evidence="10">Whole gametophyte</tissue>
    </source>
</reference>
<feature type="region of interest" description="Disordered" evidence="7">
    <location>
        <begin position="67"/>
        <end position="119"/>
    </location>
</feature>
<dbReference type="SUPFAM" id="SSF81296">
    <property type="entry name" value="E set domains"/>
    <property type="match status" value="1"/>
</dbReference>
<dbReference type="InterPro" id="IPR014756">
    <property type="entry name" value="Ig_E-set"/>
</dbReference>
<dbReference type="Pfam" id="PF03404">
    <property type="entry name" value="Mo-co_dimer"/>
    <property type="match status" value="1"/>
</dbReference>
<keyword evidence="3" id="KW-0349">Heme</keyword>
<evidence type="ECO:0000256" key="5">
    <source>
        <dbReference type="ARBA" id="ARBA00023002"/>
    </source>
</evidence>
<evidence type="ECO:0000256" key="2">
    <source>
        <dbReference type="ARBA" id="ARBA00022505"/>
    </source>
</evidence>
<dbReference type="AlphaFoldDB" id="A0A176VTS6"/>
<dbReference type="GO" id="GO:0043436">
    <property type="term" value="P:oxoacid metabolic process"/>
    <property type="evidence" value="ECO:0007669"/>
    <property type="project" value="UniProtKB-ARBA"/>
</dbReference>
<feature type="region of interest" description="Disordered" evidence="7">
    <location>
        <begin position="703"/>
        <end position="772"/>
    </location>
</feature>
<feature type="compositionally biased region" description="Polar residues" evidence="7">
    <location>
        <begin position="92"/>
        <end position="107"/>
    </location>
</feature>
<dbReference type="GO" id="GO:0030151">
    <property type="term" value="F:molybdenum ion binding"/>
    <property type="evidence" value="ECO:0007669"/>
    <property type="project" value="InterPro"/>
</dbReference>
<dbReference type="GO" id="GO:0043546">
    <property type="term" value="F:molybdopterin cofactor binding"/>
    <property type="evidence" value="ECO:0007669"/>
    <property type="project" value="InterPro"/>
</dbReference>
<evidence type="ECO:0000256" key="6">
    <source>
        <dbReference type="ARBA" id="ARBA00023004"/>
    </source>
</evidence>
<dbReference type="Gene3D" id="2.60.40.650">
    <property type="match status" value="1"/>
</dbReference>
<dbReference type="SUPFAM" id="SSF56524">
    <property type="entry name" value="Oxidoreductase molybdopterin-binding domain"/>
    <property type="match status" value="1"/>
</dbReference>
<evidence type="ECO:0000256" key="4">
    <source>
        <dbReference type="ARBA" id="ARBA00022723"/>
    </source>
</evidence>
<dbReference type="FunFam" id="3.90.420.10:FF:000003">
    <property type="entry name" value="Nitrate reductase"/>
    <property type="match status" value="1"/>
</dbReference>
<gene>
    <name evidence="10" type="ORF">AXG93_369s1170</name>
</gene>
<dbReference type="GO" id="GO:0008482">
    <property type="term" value="F:sulfite oxidase activity"/>
    <property type="evidence" value="ECO:0007669"/>
    <property type="project" value="TreeGrafter"/>
</dbReference>
<evidence type="ECO:0008006" key="12">
    <source>
        <dbReference type="Google" id="ProtNLM"/>
    </source>
</evidence>
<dbReference type="PRINTS" id="PR00407">
    <property type="entry name" value="EUMOPTERIN"/>
</dbReference>
<evidence type="ECO:0000259" key="8">
    <source>
        <dbReference type="Pfam" id="PF00174"/>
    </source>
</evidence>
<feature type="domain" description="Oxidoreductase molybdopterin-binding" evidence="8">
    <location>
        <begin position="234"/>
        <end position="413"/>
    </location>
</feature>
<evidence type="ECO:0000256" key="1">
    <source>
        <dbReference type="ARBA" id="ARBA00001924"/>
    </source>
</evidence>
<dbReference type="PROSITE" id="PS00559">
    <property type="entry name" value="MOLYBDOPTERIN_EUK"/>
    <property type="match status" value="1"/>
</dbReference>
<evidence type="ECO:0000313" key="11">
    <source>
        <dbReference type="Proteomes" id="UP000077202"/>
    </source>
</evidence>
<dbReference type="EMBL" id="LVLJ01002763">
    <property type="protein sequence ID" value="OAE23823.1"/>
    <property type="molecule type" value="Genomic_DNA"/>
</dbReference>
<evidence type="ECO:0000259" key="9">
    <source>
        <dbReference type="Pfam" id="PF03404"/>
    </source>
</evidence>
<evidence type="ECO:0000256" key="7">
    <source>
        <dbReference type="SAM" id="MobiDB-lite"/>
    </source>
</evidence>
<dbReference type="Pfam" id="PF00174">
    <property type="entry name" value="Oxidored_molyb"/>
    <property type="match status" value="1"/>
</dbReference>
<keyword evidence="11" id="KW-1185">Reference proteome</keyword>
<proteinExistence type="predicted"/>
<feature type="domain" description="Moybdenum cofactor oxidoreductase dimerisation" evidence="9">
    <location>
        <begin position="570"/>
        <end position="700"/>
    </location>
</feature>
<keyword evidence="4" id="KW-0479">Metal-binding</keyword>
<keyword evidence="2" id="KW-0500">Molybdenum</keyword>
<dbReference type="PANTHER" id="PTHR19372:SF7">
    <property type="entry name" value="SULFITE OXIDASE, MITOCHONDRIAL"/>
    <property type="match status" value="1"/>
</dbReference>
<name>A0A176VTS6_MARPO</name>
<evidence type="ECO:0000313" key="10">
    <source>
        <dbReference type="EMBL" id="OAE23823.1"/>
    </source>
</evidence>
<dbReference type="InterPro" id="IPR008335">
    <property type="entry name" value="Mopterin_OxRdtase_euk"/>
</dbReference>
<evidence type="ECO:0000256" key="3">
    <source>
        <dbReference type="ARBA" id="ARBA00022617"/>
    </source>
</evidence>
<organism evidence="10 11">
    <name type="scientific">Marchantia polymorpha subsp. ruderalis</name>
    <dbReference type="NCBI Taxonomy" id="1480154"/>
    <lineage>
        <taxon>Eukaryota</taxon>
        <taxon>Viridiplantae</taxon>
        <taxon>Streptophyta</taxon>
        <taxon>Embryophyta</taxon>
        <taxon>Marchantiophyta</taxon>
        <taxon>Marchantiopsida</taxon>
        <taxon>Marchantiidae</taxon>
        <taxon>Marchantiales</taxon>
        <taxon>Marchantiaceae</taxon>
        <taxon>Marchantia</taxon>
    </lineage>
</organism>
<keyword evidence="5" id="KW-0560">Oxidoreductase</keyword>
<keyword evidence="6" id="KW-0408">Iron</keyword>
<dbReference type="PANTHER" id="PTHR19372">
    <property type="entry name" value="SULFITE REDUCTASE"/>
    <property type="match status" value="1"/>
</dbReference>
<dbReference type="GO" id="GO:0006790">
    <property type="term" value="P:sulfur compound metabolic process"/>
    <property type="evidence" value="ECO:0007669"/>
    <property type="project" value="TreeGrafter"/>
</dbReference>
<dbReference type="InterPro" id="IPR000572">
    <property type="entry name" value="OxRdtase_Mopterin-bd_dom"/>
</dbReference>
<dbReference type="InterPro" id="IPR036374">
    <property type="entry name" value="OxRdtase_Mopterin-bd_sf"/>
</dbReference>
<sequence>MKFQKSKTLSLGRLATLSTIKENLRVKTSFQKSESPSAQVLDNSNGHSNGGDSDSILLFSAISGYKEKTPRYAPPPEHFSISETDSPRRPSSALSGSTDARASSFNGQHIAADETFSSSAEYRDYDGPVMLREPAVDGREADEDSNGEVGLQRGEIISTSRDFEEEEELWQFPPKVSGLGLDRRDLATDDKWVPRHPDLIRIKGFHPFNGEPPLSTLMHFGFLTPTSLHFVRNHGAVPQAGWESWTIEITGLMTKPKKFTMRDLLCFPSRRLPVTLMCSGNRSKELSKGGKSLGLKWGPGAVSTSVWGGARLCDVLQHCGVLMPKKRGVQYFVCCSGADKLAPSSSSYGTSIPLEVAMDESRDVLLAYEQNGDLLTPDHGFPVRLIVPGFTGGRSVKWLNKIEISAEQSDSYYHLHDNRMLPSQVQDLDTAISEDPPPTGLVHFPLAKRNGGIRTPPVPGIRRGNHFHDKMVDLLEAGFGLEIQRLREIAIVCNIRKESRNVQRWNAWHLLGPGLALYAGQYVSNVTSPIVLRSKQDSHKDGKTQLKPNQDLTHPWGFGLWRWMSRPEFVINEMNVNSVICTPAHSQTLTIDPSNEDAAYSITGYAYSGTGKKIGRVEVSLDGGKTWKFCSVGYPAQPTKHGMYWSWCFWETRVDVMELVESSEIVVRAWDSAMNTQPENSSWNLLGNMNNCWYRVKIHRDDPADDPDAGQDERTISFEHPTQPGMLNGGWLQTSQASEPESERELTLKLMHQESSSNLDLGDQLPSTPRLL</sequence>
<accession>A0A176VTS6</accession>
<feature type="compositionally biased region" description="Low complexity" evidence="7">
    <location>
        <begin position="42"/>
        <end position="53"/>
    </location>
</feature>
<feature type="compositionally biased region" description="Polar residues" evidence="7">
    <location>
        <begin position="29"/>
        <end position="41"/>
    </location>
</feature>
<dbReference type="GO" id="GO:0020037">
    <property type="term" value="F:heme binding"/>
    <property type="evidence" value="ECO:0007669"/>
    <property type="project" value="TreeGrafter"/>
</dbReference>
<comment type="cofactor">
    <cofactor evidence="1">
        <name>Mo-molybdopterin</name>
        <dbReference type="ChEBI" id="CHEBI:71302"/>
    </cofactor>
</comment>
<feature type="region of interest" description="Disordered" evidence="7">
    <location>
        <begin position="29"/>
        <end position="53"/>
    </location>
</feature>
<comment type="caution">
    <text evidence="10">The sequence shown here is derived from an EMBL/GenBank/DDBJ whole genome shotgun (WGS) entry which is preliminary data.</text>
</comment>